<organism evidence="1 2">
    <name type="scientific">Abeliophyllum distichum</name>
    <dbReference type="NCBI Taxonomy" id="126358"/>
    <lineage>
        <taxon>Eukaryota</taxon>
        <taxon>Viridiplantae</taxon>
        <taxon>Streptophyta</taxon>
        <taxon>Embryophyta</taxon>
        <taxon>Tracheophyta</taxon>
        <taxon>Spermatophyta</taxon>
        <taxon>Magnoliopsida</taxon>
        <taxon>eudicotyledons</taxon>
        <taxon>Gunneridae</taxon>
        <taxon>Pentapetalae</taxon>
        <taxon>asterids</taxon>
        <taxon>lamiids</taxon>
        <taxon>Lamiales</taxon>
        <taxon>Oleaceae</taxon>
        <taxon>Forsythieae</taxon>
        <taxon>Abeliophyllum</taxon>
    </lineage>
</organism>
<sequence length="157" mass="18012">MEDNVNVEEALLEEVDEGPAHVRATTFDEEEIIPPECNLSDSDNEVDDDGFVYETNAPELCCGLGRMMMREHRPDARRKVVNSRFWASLNKTKGCIQIKSKNSKHTCTRDRTNRHCTDMYIAKRYLKTFKVESGWKTSLIKKVVNDDVKLTINNVTA</sequence>
<dbReference type="AlphaFoldDB" id="A0ABD1P028"/>
<dbReference type="EMBL" id="JBFOLK010000069">
    <property type="protein sequence ID" value="KAL2457231.1"/>
    <property type="molecule type" value="Genomic_DNA"/>
</dbReference>
<evidence type="ECO:0000313" key="2">
    <source>
        <dbReference type="Proteomes" id="UP001604336"/>
    </source>
</evidence>
<reference evidence="2" key="1">
    <citation type="submission" date="2024-07" db="EMBL/GenBank/DDBJ databases">
        <title>Two chromosome-level genome assemblies of Korean endemic species Abeliophyllum distichum and Forsythia ovata (Oleaceae).</title>
        <authorList>
            <person name="Jang H."/>
        </authorList>
    </citation>
    <scope>NUCLEOTIDE SEQUENCE [LARGE SCALE GENOMIC DNA]</scope>
</reference>
<comment type="caution">
    <text evidence="1">The sequence shown here is derived from an EMBL/GenBank/DDBJ whole genome shotgun (WGS) entry which is preliminary data.</text>
</comment>
<evidence type="ECO:0000313" key="1">
    <source>
        <dbReference type="EMBL" id="KAL2457231.1"/>
    </source>
</evidence>
<proteinExistence type="predicted"/>
<dbReference type="Proteomes" id="UP001604336">
    <property type="component" value="Unassembled WGS sequence"/>
</dbReference>
<gene>
    <name evidence="1" type="ORF">Adt_46456</name>
</gene>
<keyword evidence="2" id="KW-1185">Reference proteome</keyword>
<name>A0ABD1P028_9LAMI</name>
<protein>
    <submittedName>
        <fullName evidence="1">Uncharacterized protein</fullName>
    </submittedName>
</protein>
<accession>A0ABD1P028</accession>